<name>A0AAV9XZW1_9CRYT</name>
<accession>A0AAV9XZW1</accession>
<dbReference type="EMBL" id="JAWDEY010000010">
    <property type="protein sequence ID" value="KAK6589993.1"/>
    <property type="molecule type" value="Genomic_DNA"/>
</dbReference>
<evidence type="ECO:0000313" key="3">
    <source>
        <dbReference type="Proteomes" id="UP001311799"/>
    </source>
</evidence>
<evidence type="ECO:0000313" key="2">
    <source>
        <dbReference type="EMBL" id="KAK6589993.1"/>
    </source>
</evidence>
<organism evidence="2 3">
    <name type="scientific">Cryptosporidium xiaoi</name>
    <dbReference type="NCBI Taxonomy" id="659607"/>
    <lineage>
        <taxon>Eukaryota</taxon>
        <taxon>Sar</taxon>
        <taxon>Alveolata</taxon>
        <taxon>Apicomplexa</taxon>
        <taxon>Conoidasida</taxon>
        <taxon>Coccidia</taxon>
        <taxon>Eucoccidiorida</taxon>
        <taxon>Eimeriorina</taxon>
        <taxon>Cryptosporidiidae</taxon>
        <taxon>Cryptosporidium</taxon>
    </lineage>
</organism>
<dbReference type="AlphaFoldDB" id="A0AAV9XZW1"/>
<gene>
    <name evidence="2" type="ORF">RS030_192880</name>
</gene>
<reference evidence="2 3" key="1">
    <citation type="submission" date="2023-10" db="EMBL/GenBank/DDBJ databases">
        <title>Comparative genomics analysis reveals potential genetic determinants of host preference in Cryptosporidium xiaoi.</title>
        <authorList>
            <person name="Xiao L."/>
            <person name="Li J."/>
        </authorList>
    </citation>
    <scope>NUCLEOTIDE SEQUENCE [LARGE SCALE GENOMIC DNA]</scope>
    <source>
        <strain evidence="2 3">52996</strain>
    </source>
</reference>
<proteinExistence type="predicted"/>
<protein>
    <submittedName>
        <fullName evidence="2">Uncharacterized protein</fullName>
    </submittedName>
</protein>
<feature type="region of interest" description="Disordered" evidence="1">
    <location>
        <begin position="593"/>
        <end position="617"/>
    </location>
</feature>
<feature type="region of interest" description="Disordered" evidence="1">
    <location>
        <begin position="464"/>
        <end position="519"/>
    </location>
</feature>
<dbReference type="Proteomes" id="UP001311799">
    <property type="component" value="Unassembled WGS sequence"/>
</dbReference>
<keyword evidence="3" id="KW-1185">Reference proteome</keyword>
<sequence>MVGNTILVPPRSAFRSREELCAFVSYKMRRATEMFTFKCSLYQRELKLYLPEPVPKHRRWIDTFDSESIVTIPISKIEKDEIELFRRYYPEDMDLDSMFPGDLLQRSFKKRISSLLTSLVNKIVFLLVLKHDTWYVHQEARDGLREYLVNNIWPKQPKMRLLYRDHVTTFVDTRIRHFRDSVGRYFRDLQANSKNSEFVNNLIVTCDYKQSELDDIISKALCEQKYYFEKESNTQVIKSIASVGNDKFEIIENKSTPKKCNSSENEGNDEIDKIVIRNVSEYKNLIQTNKLTTTDNFEISKNGNTETDNTSIFSRDGVSNNIKSIQKSVTSSNLELEKTDLTTYEDDLDIINNSSYKIINTIFDKMMSIDGVNKNDKQKKRDDCYKNFDQIKKMIKKRDLNKKCHDQEKLHCNTKCDRISDKNLFTVYDQYKLENINVINAGLSTEKRTGDPVIFNLQDTLNDEKDEYDFENEKEENEEYYREEEGIDDYSDGNFGDYDDDDDNHNGDEEDDDYSDCDHCGDKDRYDEHEESLQKDKNNNFKNLDFYESKKREKQIIEGKTNYNTKTINEFNEDGNLGYKVPLLKKKRVGMPEKAISNGNNDENNDENSKPFNVSTSSISSNITLSTDSVLSTSSLSLNSNLGLHINNETKSGSSPKESSVLNFCSLFQPLPSSVFSLYEKNMKLNQSVVYGNMDNVKSNIVYRNISNDNENFIEGNNNNLYGMISGTGYNFSSAIGSDNTSDVKSSSSDSIDNTSGGNTYYFNPANILNKIPLSACSNHIINSDPLINGGIQQLNQGVNFVHPYYYIHNYNYLISLLNNSHTSPNMNPNFNYSGFGLLPVSTSLTSPTPSSLTPSYSPSYYSIYPFGSHFTQPNIYNFNNYSNLLNSFSGHKANQRFKY</sequence>
<feature type="compositionally biased region" description="Acidic residues" evidence="1">
    <location>
        <begin position="464"/>
        <end position="478"/>
    </location>
</feature>
<evidence type="ECO:0000256" key="1">
    <source>
        <dbReference type="SAM" id="MobiDB-lite"/>
    </source>
</evidence>
<comment type="caution">
    <text evidence="2">The sequence shown here is derived from an EMBL/GenBank/DDBJ whole genome shotgun (WGS) entry which is preliminary data.</text>
</comment>
<feature type="compositionally biased region" description="Acidic residues" evidence="1">
    <location>
        <begin position="485"/>
        <end position="515"/>
    </location>
</feature>